<comment type="caution">
    <text evidence="2">The sequence shown here is derived from an EMBL/GenBank/DDBJ whole genome shotgun (WGS) entry which is preliminary data.</text>
</comment>
<keyword evidence="3" id="KW-1185">Reference proteome</keyword>
<dbReference type="EMBL" id="JACHIU010000001">
    <property type="protein sequence ID" value="MBB6476622.1"/>
    <property type="molecule type" value="Genomic_DNA"/>
</dbReference>
<proteinExistence type="predicted"/>
<name>A0A7X0IMU0_9ACTN</name>
<keyword evidence="1" id="KW-0472">Membrane</keyword>
<evidence type="ECO:0000256" key="1">
    <source>
        <dbReference type="SAM" id="Phobius"/>
    </source>
</evidence>
<dbReference type="RefSeq" id="WP_184986766.1">
    <property type="nucleotide sequence ID" value="NZ_BAAALO010000010.1"/>
</dbReference>
<keyword evidence="1" id="KW-0812">Transmembrane</keyword>
<protein>
    <submittedName>
        <fullName evidence="2">Uncharacterized protein</fullName>
    </submittedName>
</protein>
<feature type="transmembrane region" description="Helical" evidence="1">
    <location>
        <begin position="50"/>
        <end position="75"/>
    </location>
</feature>
<evidence type="ECO:0000313" key="3">
    <source>
        <dbReference type="Proteomes" id="UP000555564"/>
    </source>
</evidence>
<sequence length="108" mass="12168">MPDQRFYLRFISLRDPFDLITRSHLVMGAPLAPNLPSLHKVPTAKEVIPMAYLIIMLLAFVFALGGFVVFLAMAVSIRRQDRHMSLSGTPRTPIDGATRRLVGVHVRR</sequence>
<keyword evidence="1" id="KW-1133">Transmembrane helix</keyword>
<accession>A0A7X0IMU0</accession>
<gene>
    <name evidence="2" type="ORF">BJ992_006053</name>
</gene>
<dbReference type="Proteomes" id="UP000555564">
    <property type="component" value="Unassembled WGS sequence"/>
</dbReference>
<organism evidence="2 3">
    <name type="scientific">Sphaerisporangium rubeum</name>
    <dbReference type="NCBI Taxonomy" id="321317"/>
    <lineage>
        <taxon>Bacteria</taxon>
        <taxon>Bacillati</taxon>
        <taxon>Actinomycetota</taxon>
        <taxon>Actinomycetes</taxon>
        <taxon>Streptosporangiales</taxon>
        <taxon>Streptosporangiaceae</taxon>
        <taxon>Sphaerisporangium</taxon>
    </lineage>
</organism>
<reference evidence="2 3" key="1">
    <citation type="submission" date="2020-08" db="EMBL/GenBank/DDBJ databases">
        <title>Sequencing the genomes of 1000 actinobacteria strains.</title>
        <authorList>
            <person name="Klenk H.-P."/>
        </authorList>
    </citation>
    <scope>NUCLEOTIDE SEQUENCE [LARGE SCALE GENOMIC DNA]</scope>
    <source>
        <strain evidence="2 3">DSM 44936</strain>
    </source>
</reference>
<dbReference type="AlphaFoldDB" id="A0A7X0IMU0"/>
<evidence type="ECO:0000313" key="2">
    <source>
        <dbReference type="EMBL" id="MBB6476622.1"/>
    </source>
</evidence>